<dbReference type="EnsemblMetazoa" id="OVOC9957.1">
    <property type="protein sequence ID" value="OVOC9957.1"/>
    <property type="gene ID" value="WBGene00246766"/>
</dbReference>
<name>A0A8R1Y694_ONCVO</name>
<organism evidence="2 3">
    <name type="scientific">Onchocerca volvulus</name>
    <dbReference type="NCBI Taxonomy" id="6282"/>
    <lineage>
        <taxon>Eukaryota</taxon>
        <taxon>Metazoa</taxon>
        <taxon>Ecdysozoa</taxon>
        <taxon>Nematoda</taxon>
        <taxon>Chromadorea</taxon>
        <taxon>Rhabditida</taxon>
        <taxon>Spirurina</taxon>
        <taxon>Spiruromorpha</taxon>
        <taxon>Filarioidea</taxon>
        <taxon>Onchocercidae</taxon>
        <taxon>Onchocerca</taxon>
    </lineage>
</organism>
<evidence type="ECO:0000313" key="2">
    <source>
        <dbReference type="EnsemblMetazoa" id="OVOC9957.1"/>
    </source>
</evidence>
<dbReference type="EMBL" id="CMVM020000307">
    <property type="status" value="NOT_ANNOTATED_CDS"/>
    <property type="molecule type" value="Genomic_DNA"/>
</dbReference>
<dbReference type="Proteomes" id="UP000024404">
    <property type="component" value="Unassembled WGS sequence"/>
</dbReference>
<feature type="compositionally biased region" description="Basic and acidic residues" evidence="1">
    <location>
        <begin position="48"/>
        <end position="59"/>
    </location>
</feature>
<protein>
    <submittedName>
        <fullName evidence="2">Uncharacterized protein</fullName>
    </submittedName>
</protein>
<keyword evidence="3" id="KW-1185">Reference proteome</keyword>
<reference evidence="3" key="1">
    <citation type="submission" date="2013-10" db="EMBL/GenBank/DDBJ databases">
        <title>Genome sequencing of Onchocerca volvulus.</title>
        <authorList>
            <person name="Cotton J."/>
            <person name="Tsai J."/>
            <person name="Stanley E."/>
            <person name="Tracey A."/>
            <person name="Holroyd N."/>
            <person name="Lustigman S."/>
            <person name="Berriman M."/>
        </authorList>
    </citation>
    <scope>NUCLEOTIDE SEQUENCE</scope>
</reference>
<evidence type="ECO:0000313" key="3">
    <source>
        <dbReference type="Proteomes" id="UP000024404"/>
    </source>
</evidence>
<sequence>MSDQKQVFFAIASNISDKIKQLRGIKKKVETKTGEDDEMIGPIAPVSDRSRLAEKRQRL</sequence>
<accession>A0A8R1Y694</accession>
<dbReference type="AlphaFoldDB" id="A0A8R1Y694"/>
<reference evidence="2" key="2">
    <citation type="submission" date="2022-06" db="UniProtKB">
        <authorList>
            <consortium name="EnsemblMetazoa"/>
        </authorList>
    </citation>
    <scope>IDENTIFICATION</scope>
</reference>
<evidence type="ECO:0000256" key="1">
    <source>
        <dbReference type="SAM" id="MobiDB-lite"/>
    </source>
</evidence>
<feature type="region of interest" description="Disordered" evidence="1">
    <location>
        <begin position="32"/>
        <end position="59"/>
    </location>
</feature>
<proteinExistence type="predicted"/>